<accession>A0A8S0QVY5</accession>
<dbReference type="PANTHER" id="PTHR31988">
    <property type="entry name" value="ESTERASE, PUTATIVE (DUF303)-RELATED"/>
    <property type="match status" value="1"/>
</dbReference>
<keyword evidence="4" id="KW-1185">Reference proteome</keyword>
<dbReference type="InterPro" id="IPR052940">
    <property type="entry name" value="Carb_Esterase_6"/>
</dbReference>
<reference evidence="3 4" key="1">
    <citation type="submission" date="2019-12" db="EMBL/GenBank/DDBJ databases">
        <authorList>
            <person name="Alioto T."/>
            <person name="Alioto T."/>
            <person name="Gomez Garrido J."/>
        </authorList>
    </citation>
    <scope>NUCLEOTIDE SEQUENCE [LARGE SCALE GENOMIC DNA]</scope>
</reference>
<evidence type="ECO:0000256" key="1">
    <source>
        <dbReference type="ARBA" id="ARBA00022801"/>
    </source>
</evidence>
<comment type="caution">
    <text evidence="3">The sequence shown here is derived from an EMBL/GenBank/DDBJ whole genome shotgun (WGS) entry which is preliminary data.</text>
</comment>
<evidence type="ECO:0000313" key="4">
    <source>
        <dbReference type="Proteomes" id="UP000594638"/>
    </source>
</evidence>
<dbReference type="Gene3D" id="3.40.50.1110">
    <property type="entry name" value="SGNH hydrolase"/>
    <property type="match status" value="1"/>
</dbReference>
<dbReference type="Gramene" id="OE9A002729T1">
    <property type="protein sequence ID" value="OE9A002729C1"/>
    <property type="gene ID" value="OE9A002729"/>
</dbReference>
<dbReference type="OrthoDB" id="1717599at2759"/>
<dbReference type="InterPro" id="IPR005181">
    <property type="entry name" value="SASA"/>
</dbReference>
<dbReference type="Pfam" id="PF03629">
    <property type="entry name" value="SASA"/>
    <property type="match status" value="1"/>
</dbReference>
<evidence type="ECO:0000259" key="2">
    <source>
        <dbReference type="Pfam" id="PF03629"/>
    </source>
</evidence>
<protein>
    <recommendedName>
        <fullName evidence="2">Sialate O-acetylesterase domain-containing protein</fullName>
    </recommendedName>
</protein>
<proteinExistence type="predicted"/>
<dbReference type="AlphaFoldDB" id="A0A8S0QVY5"/>
<dbReference type="GO" id="GO:0016787">
    <property type="term" value="F:hydrolase activity"/>
    <property type="evidence" value="ECO:0007669"/>
    <property type="project" value="UniProtKB-KW"/>
</dbReference>
<organism evidence="3 4">
    <name type="scientific">Olea europaea subsp. europaea</name>
    <dbReference type="NCBI Taxonomy" id="158383"/>
    <lineage>
        <taxon>Eukaryota</taxon>
        <taxon>Viridiplantae</taxon>
        <taxon>Streptophyta</taxon>
        <taxon>Embryophyta</taxon>
        <taxon>Tracheophyta</taxon>
        <taxon>Spermatophyta</taxon>
        <taxon>Magnoliopsida</taxon>
        <taxon>eudicotyledons</taxon>
        <taxon>Gunneridae</taxon>
        <taxon>Pentapetalae</taxon>
        <taxon>asterids</taxon>
        <taxon>lamiids</taxon>
        <taxon>Lamiales</taxon>
        <taxon>Oleaceae</taxon>
        <taxon>Oleeae</taxon>
        <taxon>Olea</taxon>
    </lineage>
</organism>
<gene>
    <name evidence="3" type="ORF">OLEA9_A002729</name>
</gene>
<dbReference type="PANTHER" id="PTHR31988:SF15">
    <property type="entry name" value="ESTERASE, PUTATIVE (DUF303)-RELATED"/>
    <property type="match status" value="1"/>
</dbReference>
<name>A0A8S0QVY5_OLEEU</name>
<feature type="domain" description="Sialate O-acetylesterase" evidence="2">
    <location>
        <begin position="2"/>
        <end position="64"/>
    </location>
</feature>
<sequence>MVNMALASGIGAYFDIIREIQLAIKLPNVLTVDAKGLQLLNDSPFYLSTPGQVRLGKMMADVFLYFD</sequence>
<evidence type="ECO:0000313" key="3">
    <source>
        <dbReference type="EMBL" id="CAA2970176.1"/>
    </source>
</evidence>
<dbReference type="InterPro" id="IPR036514">
    <property type="entry name" value="SGNH_hydro_sf"/>
</dbReference>
<keyword evidence="1" id="KW-0378">Hydrolase</keyword>
<dbReference type="EMBL" id="CACTIH010001963">
    <property type="protein sequence ID" value="CAA2970176.1"/>
    <property type="molecule type" value="Genomic_DNA"/>
</dbReference>
<dbReference type="Proteomes" id="UP000594638">
    <property type="component" value="Unassembled WGS sequence"/>
</dbReference>